<dbReference type="InterPro" id="IPR026906">
    <property type="entry name" value="LRR_5"/>
</dbReference>
<evidence type="ECO:0000256" key="3">
    <source>
        <dbReference type="SAM" id="Phobius"/>
    </source>
</evidence>
<dbReference type="Gene3D" id="3.80.10.10">
    <property type="entry name" value="Ribonuclease Inhibitor"/>
    <property type="match status" value="6"/>
</dbReference>
<evidence type="ECO:0000313" key="5">
    <source>
        <dbReference type="EMBL" id="KAK2849320.1"/>
    </source>
</evidence>
<dbReference type="InterPro" id="IPR032675">
    <property type="entry name" value="LRR_dom_sf"/>
</dbReference>
<organism evidence="5 6">
    <name type="scientific">Channa striata</name>
    <name type="common">Snakehead murrel</name>
    <name type="synonym">Ophicephalus striatus</name>
    <dbReference type="NCBI Taxonomy" id="64152"/>
    <lineage>
        <taxon>Eukaryota</taxon>
        <taxon>Metazoa</taxon>
        <taxon>Chordata</taxon>
        <taxon>Craniata</taxon>
        <taxon>Vertebrata</taxon>
        <taxon>Euteleostomi</taxon>
        <taxon>Actinopterygii</taxon>
        <taxon>Neopterygii</taxon>
        <taxon>Teleostei</taxon>
        <taxon>Neoteleostei</taxon>
        <taxon>Acanthomorphata</taxon>
        <taxon>Anabantaria</taxon>
        <taxon>Anabantiformes</taxon>
        <taxon>Channoidei</taxon>
        <taxon>Channidae</taxon>
        <taxon>Channa</taxon>
    </lineage>
</organism>
<dbReference type="Proteomes" id="UP001187415">
    <property type="component" value="Unassembled WGS sequence"/>
</dbReference>
<dbReference type="PANTHER" id="PTHR45712">
    <property type="entry name" value="AGAP008170-PA"/>
    <property type="match status" value="1"/>
</dbReference>
<evidence type="ECO:0000256" key="1">
    <source>
        <dbReference type="ARBA" id="ARBA00022614"/>
    </source>
</evidence>
<accession>A0AA88T022</accession>
<dbReference type="PROSITE" id="PS51450">
    <property type="entry name" value="LRR"/>
    <property type="match status" value="4"/>
</dbReference>
<protein>
    <submittedName>
        <fullName evidence="5">Uncharacterized protein</fullName>
    </submittedName>
</protein>
<dbReference type="Pfam" id="PF13855">
    <property type="entry name" value="LRR_8"/>
    <property type="match status" value="2"/>
</dbReference>
<dbReference type="PANTHER" id="PTHR45712:SF22">
    <property type="entry name" value="INSULIN-LIKE GROWTH FACTOR-BINDING PROTEIN COMPLEX ACID LABILE SUBUNIT"/>
    <property type="match status" value="1"/>
</dbReference>
<name>A0AA88T022_CHASR</name>
<dbReference type="EMBL" id="JAUPFM010000006">
    <property type="protein sequence ID" value="KAK2849320.1"/>
    <property type="molecule type" value="Genomic_DNA"/>
</dbReference>
<gene>
    <name evidence="5" type="ORF">Q5P01_009154</name>
</gene>
<dbReference type="AlphaFoldDB" id="A0AA88T022"/>
<evidence type="ECO:0000256" key="2">
    <source>
        <dbReference type="ARBA" id="ARBA00022737"/>
    </source>
</evidence>
<feature type="chain" id="PRO_5041684494" evidence="4">
    <location>
        <begin position="18"/>
        <end position="651"/>
    </location>
</feature>
<keyword evidence="3" id="KW-0472">Membrane</keyword>
<feature type="signal peptide" evidence="4">
    <location>
        <begin position="1"/>
        <end position="17"/>
    </location>
</feature>
<dbReference type="InterPro" id="IPR003591">
    <property type="entry name" value="Leu-rich_rpt_typical-subtyp"/>
</dbReference>
<dbReference type="InterPro" id="IPR050333">
    <property type="entry name" value="SLRP"/>
</dbReference>
<keyword evidence="3" id="KW-1133">Transmembrane helix</keyword>
<keyword evidence="2" id="KW-0677">Repeat</keyword>
<reference evidence="5" key="1">
    <citation type="submission" date="2023-07" db="EMBL/GenBank/DDBJ databases">
        <title>Chromosome-level Genome Assembly of Striped Snakehead (Channa striata).</title>
        <authorList>
            <person name="Liu H."/>
        </authorList>
    </citation>
    <scope>NUCLEOTIDE SEQUENCE</scope>
    <source>
        <strain evidence="5">Gz</strain>
        <tissue evidence="5">Muscle</tissue>
    </source>
</reference>
<dbReference type="InterPro" id="IPR001611">
    <property type="entry name" value="Leu-rich_rpt"/>
</dbReference>
<keyword evidence="4" id="KW-0732">Signal</keyword>
<evidence type="ECO:0000256" key="4">
    <source>
        <dbReference type="SAM" id="SignalP"/>
    </source>
</evidence>
<dbReference type="SUPFAM" id="SSF52058">
    <property type="entry name" value="L domain-like"/>
    <property type="match status" value="2"/>
</dbReference>
<comment type="caution">
    <text evidence="5">The sequence shown here is derived from an EMBL/GenBank/DDBJ whole genome shotgun (WGS) entry which is preliminary data.</text>
</comment>
<dbReference type="SMART" id="SM00369">
    <property type="entry name" value="LRR_TYP"/>
    <property type="match status" value="9"/>
</dbReference>
<dbReference type="Pfam" id="PF13306">
    <property type="entry name" value="LRR_5"/>
    <property type="match status" value="1"/>
</dbReference>
<proteinExistence type="predicted"/>
<keyword evidence="3" id="KW-0812">Transmembrane</keyword>
<feature type="transmembrane region" description="Helical" evidence="3">
    <location>
        <begin position="619"/>
        <end position="639"/>
    </location>
</feature>
<evidence type="ECO:0000313" key="6">
    <source>
        <dbReference type="Proteomes" id="UP001187415"/>
    </source>
</evidence>
<keyword evidence="6" id="KW-1185">Reference proteome</keyword>
<keyword evidence="1" id="KW-0433">Leucine-rich repeat</keyword>
<sequence length="651" mass="74346">MFSNLLLLWSFSHELYLTEVKHDASKEQSWNNQNLYSVPLDLDVRLTRLDLSNNFIRQLHTLVLPYLEQLDLSANQLDLISEDAFENLAQLEELNLSRNALNNNTGSNSKALQSITELKSLDISFNSLSDDAVELYLRNKYSLDQLKMTGNVLTRLSHSLFKECKGLRAITIDDNLISVIEEGTFEPLTQLEMLNLAKNNLGQICDFKLRRLKYLNLSRNSVEFFVTREHDQLYNLEILDLSFNQLLYFPIVPKMNRLKFLHLQNNMLGSLNSEATMVSEANYLYNEIFNERTIRKNNLHANWRMMPLIYIDLSYNHFRTFPVETLSLLLSLETLNFGNNCVQNITWNIRNYGDSGEQRQLSFPSLKDLDLRSNGLVNISPLFLNALTKIETLNLQDNSVQPCASLDNVRSFQTTQQLNLITSCVAFGQLRTLKHLNLKDNNIKMLHPNVFQKNSLVSLNLARNTHMVIHEGALEGVQATLESLIISEINITSSDLTLPCMPALTQLKISNNHLDVLPSGLSCSPLKEIDIRNNTFITLNDSLIDALSVHLQVMFISGNNFNCCDSQWLIILKELQINLPDVSDTKCFTLGDSSIVVMEYLKSPLFHCLLHTKAQEVHFGQMLIVVLFLLVMLTVFIICTRKPCCSRSCIV</sequence>